<proteinExistence type="predicted"/>
<dbReference type="InterPro" id="IPR003599">
    <property type="entry name" value="Ig_sub"/>
</dbReference>
<dbReference type="SMART" id="SM00409">
    <property type="entry name" value="IG"/>
    <property type="match status" value="2"/>
</dbReference>
<feature type="domain" description="Ig-like" evidence="4">
    <location>
        <begin position="76"/>
        <end position="146"/>
    </location>
</feature>
<keyword evidence="1" id="KW-0732">Signal</keyword>
<dbReference type="Ensembl" id="ENSDLAT00005029076.2">
    <property type="protein sequence ID" value="ENSDLAP00005027258.2"/>
    <property type="gene ID" value="ENSDLAG00005012259.2"/>
</dbReference>
<sequence length="235" mass="26127">WYDTITLTCEVPGTSSGWIFRRNTSFWTSDPCSSGWGRPNESFCVIDDAYPSDTGVYWCESERGECSNTINITVTDGVVILQSPALPVTEGDKVTLLCSYKEKENISATSDFSAKFYKDGVFIGAQPAGSMTISAVSGSDEGFYKCEHPTKGESRQSWLAVRVNQSNVLFFFLAVRPELPPLFSLPQLLCIILLFVLCTVVFVLCVAVYRKWAESRSLQLYNLSLGNFSEKYSSL</sequence>
<dbReference type="GO" id="GO:0004888">
    <property type="term" value="F:transmembrane signaling receptor activity"/>
    <property type="evidence" value="ECO:0007669"/>
    <property type="project" value="TreeGrafter"/>
</dbReference>
<evidence type="ECO:0000259" key="4">
    <source>
        <dbReference type="PROSITE" id="PS50835"/>
    </source>
</evidence>
<dbReference type="InterPro" id="IPR013783">
    <property type="entry name" value="Ig-like_fold"/>
</dbReference>
<dbReference type="GO" id="GO:0007166">
    <property type="term" value="P:cell surface receptor signaling pathway"/>
    <property type="evidence" value="ECO:0007669"/>
    <property type="project" value="TreeGrafter"/>
</dbReference>
<keyword evidence="3" id="KW-0812">Transmembrane</keyword>
<evidence type="ECO:0000313" key="5">
    <source>
        <dbReference type="Ensembl" id="ENSDLAP00005027258.2"/>
    </source>
</evidence>
<dbReference type="AlphaFoldDB" id="A0A8C4GR43"/>
<protein>
    <recommendedName>
        <fullName evidence="4">Ig-like domain-containing protein</fullName>
    </recommendedName>
</protein>
<evidence type="ECO:0000256" key="3">
    <source>
        <dbReference type="SAM" id="Phobius"/>
    </source>
</evidence>
<dbReference type="Pfam" id="PF13895">
    <property type="entry name" value="Ig_2"/>
    <property type="match status" value="1"/>
</dbReference>
<reference evidence="5" key="1">
    <citation type="submission" date="2025-08" db="UniProtKB">
        <authorList>
            <consortium name="Ensembl"/>
        </authorList>
    </citation>
    <scope>IDENTIFICATION</scope>
</reference>
<dbReference type="PANTHER" id="PTHR11481:SF64">
    <property type="entry name" value="FC RECEPTOR-LIKE PROTEIN 4"/>
    <property type="match status" value="1"/>
</dbReference>
<evidence type="ECO:0000256" key="1">
    <source>
        <dbReference type="ARBA" id="ARBA00022729"/>
    </source>
</evidence>
<evidence type="ECO:0000256" key="2">
    <source>
        <dbReference type="ARBA" id="ARBA00023157"/>
    </source>
</evidence>
<evidence type="ECO:0000313" key="6">
    <source>
        <dbReference type="Proteomes" id="UP000694389"/>
    </source>
</evidence>
<keyword evidence="3" id="KW-1133">Transmembrane helix</keyword>
<dbReference type="Proteomes" id="UP000694389">
    <property type="component" value="Unassembled WGS sequence"/>
</dbReference>
<dbReference type="GO" id="GO:0006955">
    <property type="term" value="P:immune response"/>
    <property type="evidence" value="ECO:0007669"/>
    <property type="project" value="TreeGrafter"/>
</dbReference>
<feature type="transmembrane region" description="Helical" evidence="3">
    <location>
        <begin position="185"/>
        <end position="209"/>
    </location>
</feature>
<dbReference type="InterPro" id="IPR050488">
    <property type="entry name" value="Ig_Fc_receptor"/>
</dbReference>
<keyword evidence="3" id="KW-0472">Membrane</keyword>
<keyword evidence="2" id="KW-1015">Disulfide bond</keyword>
<dbReference type="InterPro" id="IPR036179">
    <property type="entry name" value="Ig-like_dom_sf"/>
</dbReference>
<dbReference type="PROSITE" id="PS50835">
    <property type="entry name" value="IG_LIKE"/>
    <property type="match status" value="2"/>
</dbReference>
<dbReference type="SUPFAM" id="SSF48726">
    <property type="entry name" value="Immunoglobulin"/>
    <property type="match status" value="2"/>
</dbReference>
<dbReference type="InterPro" id="IPR007110">
    <property type="entry name" value="Ig-like_dom"/>
</dbReference>
<dbReference type="GeneTree" id="ENSGT00940000163711"/>
<dbReference type="GO" id="GO:0009897">
    <property type="term" value="C:external side of plasma membrane"/>
    <property type="evidence" value="ECO:0007669"/>
    <property type="project" value="TreeGrafter"/>
</dbReference>
<feature type="domain" description="Ig-like" evidence="4">
    <location>
        <begin position="1"/>
        <end position="75"/>
    </location>
</feature>
<organism evidence="5 6">
    <name type="scientific">Dicentrarchus labrax</name>
    <name type="common">European seabass</name>
    <name type="synonym">Morone labrax</name>
    <dbReference type="NCBI Taxonomy" id="13489"/>
    <lineage>
        <taxon>Eukaryota</taxon>
        <taxon>Metazoa</taxon>
        <taxon>Chordata</taxon>
        <taxon>Craniata</taxon>
        <taxon>Vertebrata</taxon>
        <taxon>Euteleostomi</taxon>
        <taxon>Actinopterygii</taxon>
        <taxon>Neopterygii</taxon>
        <taxon>Teleostei</taxon>
        <taxon>Neoteleostei</taxon>
        <taxon>Acanthomorphata</taxon>
        <taxon>Eupercaria</taxon>
        <taxon>Moronidae</taxon>
        <taxon>Dicentrarchus</taxon>
    </lineage>
</organism>
<dbReference type="PANTHER" id="PTHR11481">
    <property type="entry name" value="IMMUNOGLOBULIN FC RECEPTOR"/>
    <property type="match status" value="1"/>
</dbReference>
<dbReference type="Gene3D" id="2.60.40.10">
    <property type="entry name" value="Immunoglobulins"/>
    <property type="match status" value="2"/>
</dbReference>
<keyword evidence="6" id="KW-1185">Reference proteome</keyword>
<reference evidence="5" key="2">
    <citation type="submission" date="2025-09" db="UniProtKB">
        <authorList>
            <consortium name="Ensembl"/>
        </authorList>
    </citation>
    <scope>IDENTIFICATION</scope>
</reference>
<name>A0A8C4GR43_DICLA</name>
<accession>A0A8C4GR43</accession>